<dbReference type="Pfam" id="PF00455">
    <property type="entry name" value="DeoRC"/>
    <property type="match status" value="1"/>
</dbReference>
<sequence>MNMTPVLSARQERIVEILRATPSITTVELAQRLGVSGETVRRDLQAMADDGIVQKFHGGVSLHRDVQESPFLLRMRSNVAAKRRLAQQVSALLPDGASLVLDNSSTACFIAEALAERRGLTVATPSLEVARALANSGDRHTVMLPGGTLRSSDMTLAGANALRFATQLHPDYLIVSVASLSARGGCLDFDPFEVEFKQAVCPHAETVIVVADASKFEAPGLITSLPWDNVRILVTDQALPDDLANATRAVQVVIAKDQPEG</sequence>
<dbReference type="EMBL" id="JAVDWE010000008">
    <property type="protein sequence ID" value="MDR7095366.1"/>
    <property type="molecule type" value="Genomic_DNA"/>
</dbReference>
<evidence type="ECO:0000256" key="3">
    <source>
        <dbReference type="ARBA" id="ARBA00023163"/>
    </source>
</evidence>
<dbReference type="InterPro" id="IPR018356">
    <property type="entry name" value="Tscrpt_reg_HTH_DeoR_CS"/>
</dbReference>
<dbReference type="SUPFAM" id="SSF46785">
    <property type="entry name" value="Winged helix' DNA-binding domain"/>
    <property type="match status" value="1"/>
</dbReference>
<dbReference type="Pfam" id="PF08220">
    <property type="entry name" value="HTH_DeoR"/>
    <property type="match status" value="1"/>
</dbReference>
<proteinExistence type="predicted"/>
<evidence type="ECO:0000259" key="4">
    <source>
        <dbReference type="PROSITE" id="PS51000"/>
    </source>
</evidence>
<comment type="caution">
    <text evidence="5">The sequence shown here is derived from an EMBL/GenBank/DDBJ whole genome shotgun (WGS) entry which is preliminary data.</text>
</comment>
<dbReference type="SUPFAM" id="SSF100950">
    <property type="entry name" value="NagB/RpiA/CoA transferase-like"/>
    <property type="match status" value="1"/>
</dbReference>
<reference evidence="5 6" key="1">
    <citation type="submission" date="2023-07" db="EMBL/GenBank/DDBJ databases">
        <title>Sorghum-associated microbial communities from plants grown in Nebraska, USA.</title>
        <authorList>
            <person name="Schachtman D."/>
        </authorList>
    </citation>
    <scope>NUCLEOTIDE SEQUENCE [LARGE SCALE GENOMIC DNA]</scope>
    <source>
        <strain evidence="5 6">BE240</strain>
    </source>
</reference>
<dbReference type="InterPro" id="IPR037171">
    <property type="entry name" value="NagB/RpiA_transferase-like"/>
</dbReference>
<dbReference type="InterPro" id="IPR050313">
    <property type="entry name" value="Carb_Metab_HTH_regulators"/>
</dbReference>
<keyword evidence="6" id="KW-1185">Reference proteome</keyword>
<dbReference type="InterPro" id="IPR036388">
    <property type="entry name" value="WH-like_DNA-bd_sf"/>
</dbReference>
<dbReference type="InterPro" id="IPR001034">
    <property type="entry name" value="DeoR_HTH"/>
</dbReference>
<evidence type="ECO:0000256" key="2">
    <source>
        <dbReference type="ARBA" id="ARBA00023125"/>
    </source>
</evidence>
<keyword evidence="3" id="KW-0804">Transcription</keyword>
<dbReference type="PANTHER" id="PTHR30363">
    <property type="entry name" value="HTH-TYPE TRANSCRIPTIONAL REGULATOR SRLR-RELATED"/>
    <property type="match status" value="1"/>
</dbReference>
<feature type="domain" description="HTH deoR-type" evidence="4">
    <location>
        <begin position="7"/>
        <end position="62"/>
    </location>
</feature>
<keyword evidence="2" id="KW-0238">DNA-binding</keyword>
<gene>
    <name evidence="5" type="ORF">J2X09_003114</name>
</gene>
<organism evidence="5 6">
    <name type="scientific">Hydrogenophaga laconesensis</name>
    <dbReference type="NCBI Taxonomy" id="1805971"/>
    <lineage>
        <taxon>Bacteria</taxon>
        <taxon>Pseudomonadati</taxon>
        <taxon>Pseudomonadota</taxon>
        <taxon>Betaproteobacteria</taxon>
        <taxon>Burkholderiales</taxon>
        <taxon>Comamonadaceae</taxon>
        <taxon>Hydrogenophaga</taxon>
    </lineage>
</organism>
<dbReference type="PROSITE" id="PS00894">
    <property type="entry name" value="HTH_DEOR_1"/>
    <property type="match status" value="1"/>
</dbReference>
<dbReference type="SMART" id="SM00420">
    <property type="entry name" value="HTH_DEOR"/>
    <property type="match status" value="1"/>
</dbReference>
<dbReference type="SMART" id="SM01134">
    <property type="entry name" value="DeoRC"/>
    <property type="match status" value="1"/>
</dbReference>
<dbReference type="RefSeq" id="WP_204734299.1">
    <property type="nucleotide sequence ID" value="NZ_JAVDWE010000008.1"/>
</dbReference>
<protein>
    <submittedName>
        <fullName evidence="5">DeoR family glycerol-3-phosphate regulon repressor</fullName>
    </submittedName>
</protein>
<evidence type="ECO:0000313" key="6">
    <source>
        <dbReference type="Proteomes" id="UP001265550"/>
    </source>
</evidence>
<dbReference type="PROSITE" id="PS51000">
    <property type="entry name" value="HTH_DEOR_2"/>
    <property type="match status" value="1"/>
</dbReference>
<keyword evidence="1" id="KW-0805">Transcription regulation</keyword>
<accession>A0ABU1VD08</accession>
<name>A0ABU1VD08_9BURK</name>
<evidence type="ECO:0000313" key="5">
    <source>
        <dbReference type="EMBL" id="MDR7095366.1"/>
    </source>
</evidence>
<dbReference type="InterPro" id="IPR014036">
    <property type="entry name" value="DeoR-like_C"/>
</dbReference>
<dbReference type="InterPro" id="IPR036390">
    <property type="entry name" value="WH_DNA-bd_sf"/>
</dbReference>
<dbReference type="PANTHER" id="PTHR30363:SF44">
    <property type="entry name" value="AGA OPERON TRANSCRIPTIONAL REPRESSOR-RELATED"/>
    <property type="match status" value="1"/>
</dbReference>
<evidence type="ECO:0000256" key="1">
    <source>
        <dbReference type="ARBA" id="ARBA00023015"/>
    </source>
</evidence>
<dbReference type="Gene3D" id="1.10.10.10">
    <property type="entry name" value="Winged helix-like DNA-binding domain superfamily/Winged helix DNA-binding domain"/>
    <property type="match status" value="1"/>
</dbReference>
<dbReference type="PRINTS" id="PR00037">
    <property type="entry name" value="HTHLACR"/>
</dbReference>
<dbReference type="Proteomes" id="UP001265550">
    <property type="component" value="Unassembled WGS sequence"/>
</dbReference>